<dbReference type="PANTHER" id="PTHR11675:SF116">
    <property type="entry name" value="N-ACETYLGALACTOSAMINYLTRANSFERASE 8-RELATED"/>
    <property type="match status" value="1"/>
</dbReference>
<dbReference type="EMBL" id="JAVFWL010000001">
    <property type="protein sequence ID" value="KAK6730950.1"/>
    <property type="molecule type" value="Genomic_DNA"/>
</dbReference>
<comment type="similarity">
    <text evidence="3">Belongs to the glycosyltransferase 2 family. GalNAc-T subfamily.</text>
</comment>
<evidence type="ECO:0000256" key="7">
    <source>
        <dbReference type="ARBA" id="ARBA00023136"/>
    </source>
</evidence>
<dbReference type="InterPro" id="IPR029044">
    <property type="entry name" value="Nucleotide-diphossugar_trans"/>
</dbReference>
<dbReference type="CDD" id="cd02510">
    <property type="entry name" value="pp-GalNAc-T"/>
    <property type="match status" value="1"/>
</dbReference>
<accession>A0ABR1C0H9</accession>
<evidence type="ECO:0000256" key="11">
    <source>
        <dbReference type="SAM" id="SignalP"/>
    </source>
</evidence>
<dbReference type="Gene3D" id="3.90.550.10">
    <property type="entry name" value="Spore Coat Polysaccharide Biosynthesis Protein SpsA, Chain A"/>
    <property type="match status" value="1"/>
</dbReference>
<reference evidence="13 14" key="1">
    <citation type="submission" date="2023-08" db="EMBL/GenBank/DDBJ databases">
        <title>A Necator americanus chromosomal reference genome.</title>
        <authorList>
            <person name="Ilik V."/>
            <person name="Petrzelkova K.J."/>
            <person name="Pardy F."/>
            <person name="Fuh T."/>
            <person name="Niatou-Singa F.S."/>
            <person name="Gouil Q."/>
            <person name="Baker L."/>
            <person name="Ritchie M.E."/>
            <person name="Jex A.R."/>
            <person name="Gazzola D."/>
            <person name="Li H."/>
            <person name="Toshio Fujiwara R."/>
            <person name="Zhan B."/>
            <person name="Aroian R.V."/>
            <person name="Pafco B."/>
            <person name="Schwarz E.M."/>
        </authorList>
    </citation>
    <scope>NUCLEOTIDE SEQUENCE [LARGE SCALE GENOMIC DNA]</scope>
    <source>
        <strain evidence="13 14">Aroian</strain>
        <tissue evidence="13">Whole animal</tissue>
    </source>
</reference>
<sequence length="427" mass="49134">MRVPVLLLLYCIAVHCDQDESSTKKEEPPLLVRCPHVNPYKNLAGWLGYSQNNCNHTTLEAELNDEDKAYYKFGLKSFSFDVLASDRLGVRRDLGVQAHELCKNTTFDAEFSTSVVIVHHNEALSVLLRMLTGIFERTPAHLLHEVILYEDASEEEHALSDHLNQFASVMGYTNKMRVTRSEERQGLIRAKTLASRQATGDIIVFLDSHCEVTERWLEPLLAPIKENPNSIVLPIIDLINPFTFDYAKAMVTKSGFDWTLTFKWVYIPWEYFDIPENNVKPFDSPAMPGGLLAVRREYFRTLGEYDMGMEIWGAENIELSLKTWMCGGRVVVAPCSRVGHVFRYRRPYKGKPFMDTTVHNSARVAKTWMDDHAKHFFRARSLPTSTDVGDISVGLELKKRLNCKNMEWYMKNVYPDLKVPEYKHDEL</sequence>
<dbReference type="Proteomes" id="UP001303046">
    <property type="component" value="Unassembled WGS sequence"/>
</dbReference>
<evidence type="ECO:0000256" key="3">
    <source>
        <dbReference type="ARBA" id="ARBA00005680"/>
    </source>
</evidence>
<comment type="caution">
    <text evidence="13">The sequence shown here is derived from an EMBL/GenBank/DDBJ whole genome shotgun (WGS) entry which is preliminary data.</text>
</comment>
<evidence type="ECO:0000259" key="12">
    <source>
        <dbReference type="Pfam" id="PF00535"/>
    </source>
</evidence>
<dbReference type="InterPro" id="IPR045885">
    <property type="entry name" value="GalNAc-T"/>
</dbReference>
<keyword evidence="8" id="KW-1015">Disulfide bond</keyword>
<organism evidence="13 14">
    <name type="scientific">Necator americanus</name>
    <name type="common">Human hookworm</name>
    <dbReference type="NCBI Taxonomy" id="51031"/>
    <lineage>
        <taxon>Eukaryota</taxon>
        <taxon>Metazoa</taxon>
        <taxon>Ecdysozoa</taxon>
        <taxon>Nematoda</taxon>
        <taxon>Chromadorea</taxon>
        <taxon>Rhabditida</taxon>
        <taxon>Rhabditina</taxon>
        <taxon>Rhabditomorpha</taxon>
        <taxon>Strongyloidea</taxon>
        <taxon>Ancylostomatidae</taxon>
        <taxon>Bunostominae</taxon>
        <taxon>Necator</taxon>
    </lineage>
</organism>
<keyword evidence="11" id="KW-0732">Signal</keyword>
<evidence type="ECO:0000256" key="6">
    <source>
        <dbReference type="ARBA" id="ARBA00022989"/>
    </source>
</evidence>
<dbReference type="InterPro" id="IPR001173">
    <property type="entry name" value="Glyco_trans_2-like"/>
</dbReference>
<keyword evidence="7" id="KW-0472">Membrane</keyword>
<evidence type="ECO:0000256" key="9">
    <source>
        <dbReference type="ARBA" id="ARBA00023180"/>
    </source>
</evidence>
<feature type="signal peptide" evidence="11">
    <location>
        <begin position="1"/>
        <end position="16"/>
    </location>
</feature>
<evidence type="ECO:0000313" key="13">
    <source>
        <dbReference type="EMBL" id="KAK6730950.1"/>
    </source>
</evidence>
<feature type="chain" id="PRO_5045043596" description="Glycosyltransferase 2-like domain-containing protein" evidence="11">
    <location>
        <begin position="17"/>
        <end position="427"/>
    </location>
</feature>
<feature type="domain" description="Glycosyltransferase 2-like" evidence="12">
    <location>
        <begin position="114"/>
        <end position="302"/>
    </location>
</feature>
<evidence type="ECO:0000256" key="8">
    <source>
        <dbReference type="ARBA" id="ARBA00023157"/>
    </source>
</evidence>
<evidence type="ECO:0000256" key="2">
    <source>
        <dbReference type="ARBA" id="ARBA00004922"/>
    </source>
</evidence>
<evidence type="ECO:0000256" key="4">
    <source>
        <dbReference type="ARBA" id="ARBA00022692"/>
    </source>
</evidence>
<name>A0ABR1C0H9_NECAM</name>
<evidence type="ECO:0000256" key="5">
    <source>
        <dbReference type="ARBA" id="ARBA00022968"/>
    </source>
</evidence>
<proteinExistence type="inferred from homology"/>
<dbReference type="PANTHER" id="PTHR11675">
    <property type="entry name" value="N-ACETYLGALACTOSAMINYLTRANSFERASE"/>
    <property type="match status" value="1"/>
</dbReference>
<dbReference type="SUPFAM" id="SSF53448">
    <property type="entry name" value="Nucleotide-diphospho-sugar transferases"/>
    <property type="match status" value="1"/>
</dbReference>
<evidence type="ECO:0000256" key="1">
    <source>
        <dbReference type="ARBA" id="ARBA00004606"/>
    </source>
</evidence>
<keyword evidence="4" id="KW-0812">Transmembrane</keyword>
<protein>
    <recommendedName>
        <fullName evidence="12">Glycosyltransferase 2-like domain-containing protein</fullName>
    </recommendedName>
</protein>
<keyword evidence="14" id="KW-1185">Reference proteome</keyword>
<keyword evidence="9" id="KW-0325">Glycoprotein</keyword>
<comment type="pathway">
    <text evidence="2">Protein modification; protein glycosylation.</text>
</comment>
<comment type="subcellular location">
    <subcellularLocation>
        <location evidence="10">Endomembrane system</location>
        <topology evidence="10">Single-pass membrane protein</topology>
    </subcellularLocation>
    <subcellularLocation>
        <location evidence="1">Membrane</location>
        <topology evidence="1">Single-pass type II membrane protein</topology>
    </subcellularLocation>
</comment>
<evidence type="ECO:0000256" key="10">
    <source>
        <dbReference type="ARBA" id="ARBA00037847"/>
    </source>
</evidence>
<evidence type="ECO:0000313" key="14">
    <source>
        <dbReference type="Proteomes" id="UP001303046"/>
    </source>
</evidence>
<gene>
    <name evidence="13" type="primary">Necator_chrI.g3556</name>
    <name evidence="13" type="ORF">RB195_007427</name>
</gene>
<keyword evidence="6" id="KW-1133">Transmembrane helix</keyword>
<keyword evidence="5" id="KW-0735">Signal-anchor</keyword>
<dbReference type="Pfam" id="PF00535">
    <property type="entry name" value="Glycos_transf_2"/>
    <property type="match status" value="1"/>
</dbReference>